<accession>A0A381R2K3</accession>
<name>A0A381R2K3_9ZZZZ</name>
<gene>
    <name evidence="2" type="ORF">METZ01_LOCUS38584</name>
</gene>
<feature type="coiled-coil region" evidence="1">
    <location>
        <begin position="27"/>
        <end position="64"/>
    </location>
</feature>
<keyword evidence="1" id="KW-0175">Coiled coil</keyword>
<dbReference type="EMBL" id="UINC01001649">
    <property type="protein sequence ID" value="SUZ85730.1"/>
    <property type="molecule type" value="Genomic_DNA"/>
</dbReference>
<evidence type="ECO:0000313" key="2">
    <source>
        <dbReference type="EMBL" id="SUZ85730.1"/>
    </source>
</evidence>
<dbReference type="InterPro" id="IPR011990">
    <property type="entry name" value="TPR-like_helical_dom_sf"/>
</dbReference>
<dbReference type="AlphaFoldDB" id="A0A381R2K3"/>
<dbReference type="NCBIfam" id="TIGR02795">
    <property type="entry name" value="tol_pal_ybgF"/>
    <property type="match status" value="1"/>
</dbReference>
<dbReference type="Pfam" id="PF13174">
    <property type="entry name" value="TPR_6"/>
    <property type="match status" value="1"/>
</dbReference>
<dbReference type="InterPro" id="IPR014162">
    <property type="entry name" value="CpoB_C"/>
</dbReference>
<dbReference type="SUPFAM" id="SSF48452">
    <property type="entry name" value="TPR-like"/>
    <property type="match status" value="1"/>
</dbReference>
<proteinExistence type="predicted"/>
<evidence type="ECO:0000256" key="1">
    <source>
        <dbReference type="SAM" id="Coils"/>
    </source>
</evidence>
<organism evidence="2">
    <name type="scientific">marine metagenome</name>
    <dbReference type="NCBI Taxonomy" id="408172"/>
    <lineage>
        <taxon>unclassified sequences</taxon>
        <taxon>metagenomes</taxon>
        <taxon>ecological metagenomes</taxon>
    </lineage>
</organism>
<reference evidence="2" key="1">
    <citation type="submission" date="2018-05" db="EMBL/GenBank/DDBJ databases">
        <authorList>
            <person name="Lanie J.A."/>
            <person name="Ng W.-L."/>
            <person name="Kazmierczak K.M."/>
            <person name="Andrzejewski T.M."/>
            <person name="Davidsen T.M."/>
            <person name="Wayne K.J."/>
            <person name="Tettelin H."/>
            <person name="Glass J.I."/>
            <person name="Rusch D."/>
            <person name="Podicherti R."/>
            <person name="Tsui H.-C.T."/>
            <person name="Winkler M.E."/>
        </authorList>
    </citation>
    <scope>NUCLEOTIDE SEQUENCE</scope>
</reference>
<dbReference type="Gene3D" id="1.25.40.10">
    <property type="entry name" value="Tetratricopeptide repeat domain"/>
    <property type="match status" value="1"/>
</dbReference>
<dbReference type="Pfam" id="PF13432">
    <property type="entry name" value="TPR_16"/>
    <property type="match status" value="1"/>
</dbReference>
<protein>
    <submittedName>
        <fullName evidence="2">Uncharacterized protein</fullName>
    </submittedName>
</protein>
<dbReference type="InterPro" id="IPR019734">
    <property type="entry name" value="TPR_rpt"/>
</dbReference>
<dbReference type="Gene3D" id="1.20.5.110">
    <property type="match status" value="1"/>
</dbReference>
<sequence length="224" mass="26026">MKKSLFLFFVFILAFQLRLSSEEEGSLDLIYQKIGALEQEIATLRNLIEENTFLIERYQELQQQRYLDLDKRLHSILSGELEELNEGSLNLNDLNSTEEIDLYKEALELFEVSRYAEALEVFRDLIISFPEGTYSADAYFWSGELYLVQEQLEDAREHYLVVAEKFKDHDRVADCLYKLGVIEKLLLNDEAANSYFSRLISEYPDTGAAELAKKSMETSIQESN</sequence>